<proteinExistence type="predicted"/>
<sequence length="78" mass="8596">MTAPVAAAYMCVSQSTFLVRFASIGRKEGGNTFWARAQLDQIIAEQFDLTSIGAPPPELTSEDEYAAWKAKRNSARQK</sequence>
<evidence type="ECO:0008006" key="3">
    <source>
        <dbReference type="Google" id="ProtNLM"/>
    </source>
</evidence>
<reference evidence="1 2" key="2">
    <citation type="journal article" date="2013" name="Environ. Sci. Technol.">
        <title>The 4-tert-butylphenol-utilizing bacterium Sphingobium fuliginis OMI can degrade bisphenols via phenolic ring hydroxylation and meta-cleavage pathway.</title>
        <authorList>
            <person name="Ogata Y."/>
            <person name="Goda S."/>
            <person name="Toyama T."/>
            <person name="Sei K."/>
            <person name="Ike M."/>
        </authorList>
    </citation>
    <scope>NUCLEOTIDE SEQUENCE [LARGE SCALE GENOMIC DNA]</scope>
    <source>
        <strain evidence="1 2">OMI</strain>
    </source>
</reference>
<dbReference type="AlphaFoldDB" id="A0A292ZIC8"/>
<evidence type="ECO:0000313" key="1">
    <source>
        <dbReference type="EMBL" id="GAY22661.1"/>
    </source>
</evidence>
<dbReference type="EMBL" id="BEWI01000032">
    <property type="protein sequence ID" value="GAY22661.1"/>
    <property type="molecule type" value="Genomic_DNA"/>
</dbReference>
<organism evidence="1 2">
    <name type="scientific">Sphingobium fuliginis (strain ATCC 27551)</name>
    <dbReference type="NCBI Taxonomy" id="336203"/>
    <lineage>
        <taxon>Bacteria</taxon>
        <taxon>Pseudomonadati</taxon>
        <taxon>Pseudomonadota</taxon>
        <taxon>Alphaproteobacteria</taxon>
        <taxon>Sphingomonadales</taxon>
        <taxon>Sphingomonadaceae</taxon>
        <taxon>Sphingobium</taxon>
    </lineage>
</organism>
<dbReference type="RefSeq" id="WP_013039481.1">
    <property type="nucleotide sequence ID" value="NZ_BEWI01000032.1"/>
</dbReference>
<comment type="caution">
    <text evidence="1">The sequence shown here is derived from an EMBL/GenBank/DDBJ whole genome shotgun (WGS) entry which is preliminary data.</text>
</comment>
<reference evidence="1 2" key="1">
    <citation type="journal article" date="2013" name="Biodegradation">
        <title>Occurrence of 4-tert-butylphenol (4-t-BP) biodegradation in an aquatic sample caused by the presence of Spirodela polyrrhiza and isolation of a 4-t-BP-utilizing bacterium.</title>
        <authorList>
            <person name="Ogata Y."/>
            <person name="Toyama T."/>
            <person name="Yu N."/>
            <person name="Wang X."/>
            <person name="Sei K."/>
            <person name="Ike M."/>
        </authorList>
    </citation>
    <scope>NUCLEOTIDE SEQUENCE [LARGE SCALE GENOMIC DNA]</scope>
    <source>
        <strain evidence="1 2">OMI</strain>
    </source>
</reference>
<dbReference type="GeneID" id="29272649"/>
<evidence type="ECO:0000313" key="2">
    <source>
        <dbReference type="Proteomes" id="UP000221538"/>
    </source>
</evidence>
<gene>
    <name evidence="1" type="ORF">SFOMI_3221</name>
</gene>
<accession>A0A292ZIC8</accession>
<dbReference type="Proteomes" id="UP000221538">
    <property type="component" value="Unassembled WGS sequence"/>
</dbReference>
<name>A0A292ZIC8_SPHSA</name>
<protein>
    <recommendedName>
        <fullName evidence="3">DNA-binding protein</fullName>
    </recommendedName>
</protein>